<comment type="similarity">
    <text evidence="2">Belongs to the cytochrome ubiquinol oxidase subunit 2 family.</text>
</comment>
<reference evidence="8 9" key="1">
    <citation type="submission" date="2016-10" db="EMBL/GenBank/DDBJ databases">
        <authorList>
            <person name="de Groot N.N."/>
        </authorList>
    </citation>
    <scope>NUCLEOTIDE SEQUENCE [LARGE SCALE GENOMIC DNA]</scope>
    <source>
        <strain evidence="8 9">DSM 25584</strain>
    </source>
</reference>
<feature type="transmembrane region" description="Helical" evidence="7">
    <location>
        <begin position="270"/>
        <end position="289"/>
    </location>
</feature>
<feature type="transmembrane region" description="Helical" evidence="7">
    <location>
        <begin position="207"/>
        <end position="225"/>
    </location>
</feature>
<proteinExistence type="inferred from homology"/>
<evidence type="ECO:0000313" key="8">
    <source>
        <dbReference type="EMBL" id="SDG51389.1"/>
    </source>
</evidence>
<dbReference type="RefSeq" id="WP_090022206.1">
    <property type="nucleotide sequence ID" value="NZ_FNCE01000017.1"/>
</dbReference>
<feature type="transmembrane region" description="Helical" evidence="7">
    <location>
        <begin position="237"/>
        <end position="258"/>
    </location>
</feature>
<feature type="transmembrane region" description="Helical" evidence="7">
    <location>
        <begin position="6"/>
        <end position="37"/>
    </location>
</feature>
<dbReference type="STRING" id="1082479.SAMN05216241_11717"/>
<feature type="transmembrane region" description="Helical" evidence="7">
    <location>
        <begin position="82"/>
        <end position="103"/>
    </location>
</feature>
<name>A0A1G7UW66_9PROT</name>
<feature type="transmembrane region" description="Helical" evidence="7">
    <location>
        <begin position="309"/>
        <end position="334"/>
    </location>
</feature>
<organism evidence="8 9">
    <name type="scientific">Limimonas halophila</name>
    <dbReference type="NCBI Taxonomy" id="1082479"/>
    <lineage>
        <taxon>Bacteria</taxon>
        <taxon>Pseudomonadati</taxon>
        <taxon>Pseudomonadota</taxon>
        <taxon>Alphaproteobacteria</taxon>
        <taxon>Rhodospirillales</taxon>
        <taxon>Rhodovibrionaceae</taxon>
        <taxon>Limimonas</taxon>
    </lineage>
</organism>
<keyword evidence="3" id="KW-1003">Cell membrane</keyword>
<evidence type="ECO:0000256" key="7">
    <source>
        <dbReference type="SAM" id="Phobius"/>
    </source>
</evidence>
<sequence>MEFWLPAIWSVVIAVGVLMYVIMDGFDLGIGLLFPFARGERERDVMMNSVAPVWDGNETWLVLGGGGLLAAFPVAYSTILPALYLPIILMLMGLIFRGVAFEFRAKAADQNKHWWNLAFAGGSAVATLMQGITLGAFIQGFQVEITSQAVGDVTTAVYTGGAFDWLTPFSIICGLALMLGYGLLGAGWLIMKTEGELQDWAYERAEYLLGGVVLALIVVSIWTPFLHPMIRDTWFSWPNILLLSPVPIITAVAILQLWRSLQKRREIQPFVLAIVTFLLSYLGLGISLYPYVVPHAISVWEGASAQSSLIFMLVGVVILLPVILAYTAYCYWVFRGKVRPGEGYH</sequence>
<evidence type="ECO:0000256" key="5">
    <source>
        <dbReference type="ARBA" id="ARBA00022989"/>
    </source>
</evidence>
<dbReference type="PIRSF" id="PIRSF000267">
    <property type="entry name" value="Cyt_oxidse_sub2"/>
    <property type="match status" value="1"/>
</dbReference>
<dbReference type="Proteomes" id="UP000199415">
    <property type="component" value="Unassembled WGS sequence"/>
</dbReference>
<dbReference type="GO" id="GO:0070069">
    <property type="term" value="C:cytochrome complex"/>
    <property type="evidence" value="ECO:0007669"/>
    <property type="project" value="TreeGrafter"/>
</dbReference>
<evidence type="ECO:0000256" key="1">
    <source>
        <dbReference type="ARBA" id="ARBA00004651"/>
    </source>
</evidence>
<dbReference type="InterPro" id="IPR003317">
    <property type="entry name" value="Cyt-d_oxidase_su2"/>
</dbReference>
<accession>A0A1G7UW66</accession>
<keyword evidence="6 7" id="KW-0472">Membrane</keyword>
<dbReference type="PANTHER" id="PTHR43141">
    <property type="entry name" value="CYTOCHROME BD2 SUBUNIT II"/>
    <property type="match status" value="1"/>
</dbReference>
<keyword evidence="9" id="KW-1185">Reference proteome</keyword>
<protein>
    <submittedName>
        <fullName evidence="8">Cytochrome bd-I ubiquinol oxidase subunit 2 apoprotein</fullName>
    </submittedName>
</protein>
<dbReference type="GO" id="GO:0005886">
    <property type="term" value="C:plasma membrane"/>
    <property type="evidence" value="ECO:0007669"/>
    <property type="project" value="UniProtKB-SubCell"/>
</dbReference>
<dbReference type="GO" id="GO:0009055">
    <property type="term" value="F:electron transfer activity"/>
    <property type="evidence" value="ECO:0007669"/>
    <property type="project" value="TreeGrafter"/>
</dbReference>
<evidence type="ECO:0000256" key="4">
    <source>
        <dbReference type="ARBA" id="ARBA00022692"/>
    </source>
</evidence>
<feature type="transmembrane region" description="Helical" evidence="7">
    <location>
        <begin position="115"/>
        <end position="138"/>
    </location>
</feature>
<dbReference type="GO" id="GO:0016682">
    <property type="term" value="F:oxidoreductase activity, acting on diphenols and related substances as donors, oxygen as acceptor"/>
    <property type="evidence" value="ECO:0007669"/>
    <property type="project" value="TreeGrafter"/>
</dbReference>
<keyword evidence="5 7" id="KW-1133">Transmembrane helix</keyword>
<keyword evidence="4 7" id="KW-0812">Transmembrane</keyword>
<dbReference type="GO" id="GO:0019646">
    <property type="term" value="P:aerobic electron transport chain"/>
    <property type="evidence" value="ECO:0007669"/>
    <property type="project" value="TreeGrafter"/>
</dbReference>
<evidence type="ECO:0000313" key="9">
    <source>
        <dbReference type="Proteomes" id="UP000199415"/>
    </source>
</evidence>
<dbReference type="AlphaFoldDB" id="A0A1G7UW66"/>
<dbReference type="EMBL" id="FNCE01000017">
    <property type="protein sequence ID" value="SDG51389.1"/>
    <property type="molecule type" value="Genomic_DNA"/>
</dbReference>
<evidence type="ECO:0000256" key="6">
    <source>
        <dbReference type="ARBA" id="ARBA00023136"/>
    </source>
</evidence>
<evidence type="ECO:0000256" key="3">
    <source>
        <dbReference type="ARBA" id="ARBA00022475"/>
    </source>
</evidence>
<feature type="transmembrane region" description="Helical" evidence="7">
    <location>
        <begin position="165"/>
        <end position="186"/>
    </location>
</feature>
<dbReference type="PANTHER" id="PTHR43141:SF4">
    <property type="entry name" value="CYTOCHROME BD2 SUBUNIT II"/>
    <property type="match status" value="1"/>
</dbReference>
<comment type="subcellular location">
    <subcellularLocation>
        <location evidence="1">Cell membrane</location>
        <topology evidence="1">Multi-pass membrane protein</topology>
    </subcellularLocation>
</comment>
<dbReference type="NCBIfam" id="TIGR00203">
    <property type="entry name" value="cydB"/>
    <property type="match status" value="1"/>
</dbReference>
<dbReference type="OrthoDB" id="9776710at2"/>
<evidence type="ECO:0000256" key="2">
    <source>
        <dbReference type="ARBA" id="ARBA00007543"/>
    </source>
</evidence>
<dbReference type="Pfam" id="PF02322">
    <property type="entry name" value="Cyt_bd_oxida_II"/>
    <property type="match status" value="1"/>
</dbReference>
<gene>
    <name evidence="8" type="ORF">SAMN05216241_11717</name>
</gene>